<feature type="compositionally biased region" description="Low complexity" evidence="1">
    <location>
        <begin position="537"/>
        <end position="548"/>
    </location>
</feature>
<proteinExistence type="predicted"/>
<name>A0A7Y9E322_9ACTN</name>
<evidence type="ECO:0000256" key="1">
    <source>
        <dbReference type="SAM" id="MobiDB-lite"/>
    </source>
</evidence>
<dbReference type="Proteomes" id="UP000535511">
    <property type="component" value="Unassembled WGS sequence"/>
</dbReference>
<feature type="compositionally biased region" description="Basic and acidic residues" evidence="1">
    <location>
        <begin position="513"/>
        <end position="536"/>
    </location>
</feature>
<sequence>MKNAVVTALLRTKEERGEVSAADVRDAVRVLGCSERTVWRWVQRGGVPASQRKRWEPDPEYRTLLMRHGGSIADLRNSLAAAGKETVSTRTMQRAFAREYPTALLTFARQGYDAAAAQLPTSRMPDLEVNEEWSMDDTQLPVWCVLPSGRVGKAQMQGIIDGCTRYILSVVVSPYTFRTDDAVENLATAMAGHYTEDGVFIGGKPQALRTDRGSIFVTRATSMGLVTEKIARRYSAPYTPQQNGKIERWHRYKSVFKHLPGFDWSDYKQGDRRKKVEPPAADGLLTFEELAVEVLKAVRHYNTQRVHSAHGLTPQDCWEREVSLNPDLVRQVDGVALRASMRQEDARMLRRRRIEWDNRTYNLHPQSVQDSDEDELAIERRRALIDAAEQSKVTFRYLPDRYQYVSVYNGRGEYLGDAVWDKYQSVAQAGETAQTRRRHINTMTAHLEEIAKRDLIAIAARRQMVLDELEAERADHRQYDAPENEPDIVDASEAEPGTPADPGGRKSRTAKVPSKDKAGGKQTLRERTEAKRRSDATDAATWTRAATG</sequence>
<dbReference type="SUPFAM" id="SSF53098">
    <property type="entry name" value="Ribonuclease H-like"/>
    <property type="match status" value="1"/>
</dbReference>
<evidence type="ECO:0000313" key="3">
    <source>
        <dbReference type="EMBL" id="NYD40025.1"/>
    </source>
</evidence>
<dbReference type="RefSeq" id="WP_179661964.1">
    <property type="nucleotide sequence ID" value="NZ_JACCBG010000001.1"/>
</dbReference>
<accession>A0A7Y9E322</accession>
<dbReference type="GO" id="GO:0003676">
    <property type="term" value="F:nucleic acid binding"/>
    <property type="evidence" value="ECO:0007669"/>
    <property type="project" value="InterPro"/>
</dbReference>
<protein>
    <submittedName>
        <fullName evidence="3">Transposase InsO family protein</fullName>
    </submittedName>
</protein>
<dbReference type="InterPro" id="IPR012337">
    <property type="entry name" value="RNaseH-like_sf"/>
</dbReference>
<dbReference type="EMBL" id="JACCBG010000001">
    <property type="protein sequence ID" value="NYD40025.1"/>
    <property type="molecule type" value="Genomic_DNA"/>
</dbReference>
<keyword evidence="4" id="KW-1185">Reference proteome</keyword>
<dbReference type="InterPro" id="IPR036397">
    <property type="entry name" value="RNaseH_sf"/>
</dbReference>
<feature type="domain" description="Integrase catalytic" evidence="2">
    <location>
        <begin position="121"/>
        <end position="322"/>
    </location>
</feature>
<reference evidence="3 4" key="1">
    <citation type="submission" date="2020-07" db="EMBL/GenBank/DDBJ databases">
        <title>Sequencing the genomes of 1000 actinobacteria strains.</title>
        <authorList>
            <person name="Klenk H.-P."/>
        </authorList>
    </citation>
    <scope>NUCLEOTIDE SEQUENCE [LARGE SCALE GENOMIC DNA]</scope>
    <source>
        <strain evidence="3 4">DSM 21350</strain>
    </source>
</reference>
<evidence type="ECO:0000259" key="2">
    <source>
        <dbReference type="PROSITE" id="PS50994"/>
    </source>
</evidence>
<dbReference type="PROSITE" id="PS50994">
    <property type="entry name" value="INTEGRASE"/>
    <property type="match status" value="1"/>
</dbReference>
<comment type="caution">
    <text evidence="3">The sequence shown here is derived from an EMBL/GenBank/DDBJ whole genome shotgun (WGS) entry which is preliminary data.</text>
</comment>
<dbReference type="InterPro" id="IPR001584">
    <property type="entry name" value="Integrase_cat-core"/>
</dbReference>
<dbReference type="Gene3D" id="3.30.420.10">
    <property type="entry name" value="Ribonuclease H-like superfamily/Ribonuclease H"/>
    <property type="match status" value="1"/>
</dbReference>
<feature type="compositionally biased region" description="Acidic residues" evidence="1">
    <location>
        <begin position="482"/>
        <end position="493"/>
    </location>
</feature>
<organism evidence="3 4">
    <name type="scientific">Nocardioides panaciterrulae</name>
    <dbReference type="NCBI Taxonomy" id="661492"/>
    <lineage>
        <taxon>Bacteria</taxon>
        <taxon>Bacillati</taxon>
        <taxon>Actinomycetota</taxon>
        <taxon>Actinomycetes</taxon>
        <taxon>Propionibacteriales</taxon>
        <taxon>Nocardioidaceae</taxon>
        <taxon>Nocardioides</taxon>
    </lineage>
</organism>
<dbReference type="GO" id="GO:0015074">
    <property type="term" value="P:DNA integration"/>
    <property type="evidence" value="ECO:0007669"/>
    <property type="project" value="InterPro"/>
</dbReference>
<feature type="region of interest" description="Disordered" evidence="1">
    <location>
        <begin position="473"/>
        <end position="548"/>
    </location>
</feature>
<dbReference type="AlphaFoldDB" id="A0A7Y9E322"/>
<gene>
    <name evidence="3" type="ORF">BJZ21_000108</name>
</gene>
<evidence type="ECO:0000313" key="4">
    <source>
        <dbReference type="Proteomes" id="UP000535511"/>
    </source>
</evidence>